<name>A0A091BRL1_9GAMM</name>
<comment type="caution">
    <text evidence="1">The sequence shown here is derived from an EMBL/GenBank/DDBJ whole genome shotgun (WGS) entry which is preliminary data.</text>
</comment>
<dbReference type="Proteomes" id="UP000029393">
    <property type="component" value="Unassembled WGS sequence"/>
</dbReference>
<organism evidence="1 2">
    <name type="scientific">Arenimonas metalli CF5-1</name>
    <dbReference type="NCBI Taxonomy" id="1384056"/>
    <lineage>
        <taxon>Bacteria</taxon>
        <taxon>Pseudomonadati</taxon>
        <taxon>Pseudomonadota</taxon>
        <taxon>Gammaproteobacteria</taxon>
        <taxon>Lysobacterales</taxon>
        <taxon>Lysobacteraceae</taxon>
        <taxon>Arenimonas</taxon>
    </lineage>
</organism>
<gene>
    <name evidence="1" type="ORF">N787_01165</name>
</gene>
<reference evidence="1 2" key="1">
    <citation type="submission" date="2013-09" db="EMBL/GenBank/DDBJ databases">
        <title>Genome sequencing of Arenimonas metalli.</title>
        <authorList>
            <person name="Chen F."/>
            <person name="Wang G."/>
        </authorList>
    </citation>
    <scope>NUCLEOTIDE SEQUENCE [LARGE SCALE GENOMIC DNA]</scope>
    <source>
        <strain evidence="1 2">CF5-1</strain>
    </source>
</reference>
<dbReference type="AlphaFoldDB" id="A0A091BRL1"/>
<protein>
    <submittedName>
        <fullName evidence="1">Uncharacterized protein</fullName>
    </submittedName>
</protein>
<accession>A0A091BRL1</accession>
<evidence type="ECO:0000313" key="1">
    <source>
        <dbReference type="EMBL" id="KFN46935.1"/>
    </source>
</evidence>
<evidence type="ECO:0000313" key="2">
    <source>
        <dbReference type="Proteomes" id="UP000029393"/>
    </source>
</evidence>
<dbReference type="EMBL" id="AVCK01000012">
    <property type="protein sequence ID" value="KFN46935.1"/>
    <property type="molecule type" value="Genomic_DNA"/>
</dbReference>
<proteinExistence type="predicted"/>
<sequence>MHHLLERGAFAAQGLRALGVVPDVGAFQLPVYFLETFDLLVEVKDTP</sequence>
<keyword evidence="2" id="KW-1185">Reference proteome</keyword>